<dbReference type="PANTHER" id="PTHR11786">
    <property type="entry name" value="N-HYDROXYARYLAMINE O-ACETYLTRANSFERASE"/>
    <property type="match status" value="1"/>
</dbReference>
<dbReference type="EMBL" id="JAACJK010000223">
    <property type="protein sequence ID" value="KAF5313715.1"/>
    <property type="molecule type" value="Genomic_DNA"/>
</dbReference>
<reference evidence="2 3" key="1">
    <citation type="journal article" date="2020" name="ISME J.">
        <title>Uncovering the hidden diversity of litter-decomposition mechanisms in mushroom-forming fungi.</title>
        <authorList>
            <person name="Floudas D."/>
            <person name="Bentzer J."/>
            <person name="Ahren D."/>
            <person name="Johansson T."/>
            <person name="Persson P."/>
            <person name="Tunlid A."/>
        </authorList>
    </citation>
    <scope>NUCLEOTIDE SEQUENCE [LARGE SCALE GENOMIC DNA]</scope>
    <source>
        <strain evidence="2 3">CBS 175.51</strain>
    </source>
</reference>
<dbReference type="Gene3D" id="3.30.2140.20">
    <property type="match status" value="1"/>
</dbReference>
<dbReference type="OrthoDB" id="10260017at2759"/>
<dbReference type="GO" id="GO:0016407">
    <property type="term" value="F:acetyltransferase activity"/>
    <property type="evidence" value="ECO:0007669"/>
    <property type="project" value="InterPro"/>
</dbReference>
<keyword evidence="3" id="KW-1185">Reference proteome</keyword>
<gene>
    <name evidence="2" type="ORF">D9611_010211</name>
</gene>
<dbReference type="PANTHER" id="PTHR11786:SF0">
    <property type="entry name" value="ARYLAMINE N-ACETYLTRANSFERASE 4-RELATED"/>
    <property type="match status" value="1"/>
</dbReference>
<comment type="caution">
    <text evidence="2">The sequence shown here is derived from an EMBL/GenBank/DDBJ whole genome shotgun (WGS) entry which is preliminary data.</text>
</comment>
<dbReference type="Pfam" id="PF00797">
    <property type="entry name" value="Acetyltransf_2"/>
    <property type="match status" value="1"/>
</dbReference>
<organism evidence="2 3">
    <name type="scientific">Ephemerocybe angulata</name>
    <dbReference type="NCBI Taxonomy" id="980116"/>
    <lineage>
        <taxon>Eukaryota</taxon>
        <taxon>Fungi</taxon>
        <taxon>Dikarya</taxon>
        <taxon>Basidiomycota</taxon>
        <taxon>Agaricomycotina</taxon>
        <taxon>Agaricomycetes</taxon>
        <taxon>Agaricomycetidae</taxon>
        <taxon>Agaricales</taxon>
        <taxon>Agaricineae</taxon>
        <taxon>Psathyrellaceae</taxon>
        <taxon>Ephemerocybe</taxon>
    </lineage>
</organism>
<dbReference type="SUPFAM" id="SSF54001">
    <property type="entry name" value="Cysteine proteinases"/>
    <property type="match status" value="1"/>
</dbReference>
<name>A0A8H5AZ24_9AGAR</name>
<proteinExistence type="inferred from homology"/>
<sequence length="358" mass="40062">MRGGYLRDKLWIRPVPSVYSPEQIRLYLSKVGWKDIPEDVTRIPRSIELVEKLIRHHLLTFPWDNVGMHYTEDHHMDVSPQGVYDLLVRGGQGSYCFGQNTVLLGILRGLGYRAYSGAARTNQNWDRLDAPIDYVSHTHMVVFVQPDDESNLTYVVDVGFGSGGLVRPIPLVAGEDSMVMGIGPTEVHRLIRAPLPQSSLSAFAVDLRFATTDRLVATSLSSNGPSGQELWTLQSWTGTKADVGTHANGPWKLIYSFSELEFFPFDATDGSFVVAKSTAGLFASQVLCAKLFEDEEGKLYRKTLYGNEVKKHVDGEVEVIRTLHSELDRVRALREIFGLKIEDKAVEHIKGRLPAFQT</sequence>
<accession>A0A8H5AZ24</accession>
<evidence type="ECO:0000313" key="2">
    <source>
        <dbReference type="EMBL" id="KAF5313715.1"/>
    </source>
</evidence>
<dbReference type="AlphaFoldDB" id="A0A8H5AZ24"/>
<protein>
    <recommendedName>
        <fullName evidence="4">Arylamine N-acetyltransferase</fullName>
    </recommendedName>
</protein>
<evidence type="ECO:0000256" key="1">
    <source>
        <dbReference type="ARBA" id="ARBA00006547"/>
    </source>
</evidence>
<dbReference type="InterPro" id="IPR038765">
    <property type="entry name" value="Papain-like_cys_pep_sf"/>
</dbReference>
<dbReference type="InterPro" id="IPR053710">
    <property type="entry name" value="Arylamine_NAT_domain_sf"/>
</dbReference>
<dbReference type="InterPro" id="IPR001447">
    <property type="entry name" value="Arylamine_N-AcTrfase"/>
</dbReference>
<evidence type="ECO:0000313" key="3">
    <source>
        <dbReference type="Proteomes" id="UP000541558"/>
    </source>
</evidence>
<dbReference type="Proteomes" id="UP000541558">
    <property type="component" value="Unassembled WGS sequence"/>
</dbReference>
<comment type="similarity">
    <text evidence="1">Belongs to the arylamine N-acetyltransferase family.</text>
</comment>
<evidence type="ECO:0008006" key="4">
    <source>
        <dbReference type="Google" id="ProtNLM"/>
    </source>
</evidence>